<dbReference type="PANTHER" id="PTHR10039:SF14">
    <property type="entry name" value="NACHT DOMAIN-CONTAINING PROTEIN"/>
    <property type="match status" value="1"/>
</dbReference>
<dbReference type="Pfam" id="PF24883">
    <property type="entry name" value="NPHP3_N"/>
    <property type="match status" value="1"/>
</dbReference>
<comment type="caution">
    <text evidence="3">The sequence shown here is derived from an EMBL/GenBank/DDBJ whole genome shotgun (WGS) entry which is preliminary data.</text>
</comment>
<dbReference type="OrthoDB" id="2892288at2759"/>
<accession>A0A8H6XR25</accession>
<evidence type="ECO:0000313" key="4">
    <source>
        <dbReference type="Proteomes" id="UP000620124"/>
    </source>
</evidence>
<evidence type="ECO:0000259" key="2">
    <source>
        <dbReference type="Pfam" id="PF24883"/>
    </source>
</evidence>
<dbReference type="InterPro" id="IPR056884">
    <property type="entry name" value="NPHP3-like_N"/>
</dbReference>
<organism evidence="3 4">
    <name type="scientific">Mycena venus</name>
    <dbReference type="NCBI Taxonomy" id="2733690"/>
    <lineage>
        <taxon>Eukaryota</taxon>
        <taxon>Fungi</taxon>
        <taxon>Dikarya</taxon>
        <taxon>Basidiomycota</taxon>
        <taxon>Agaricomycotina</taxon>
        <taxon>Agaricomycetes</taxon>
        <taxon>Agaricomycetidae</taxon>
        <taxon>Agaricales</taxon>
        <taxon>Marasmiineae</taxon>
        <taxon>Mycenaceae</taxon>
        <taxon>Mycena</taxon>
    </lineage>
</organism>
<protein>
    <submittedName>
        <fullName evidence="3">AAA-16 domain-containing protein</fullName>
    </submittedName>
</protein>
<dbReference type="EMBL" id="JACAZI010000014">
    <property type="protein sequence ID" value="KAF7344916.1"/>
    <property type="molecule type" value="Genomic_DNA"/>
</dbReference>
<feature type="domain" description="Nephrocystin 3-like N-terminal" evidence="2">
    <location>
        <begin position="230"/>
        <end position="330"/>
    </location>
</feature>
<reference evidence="3" key="1">
    <citation type="submission" date="2020-05" db="EMBL/GenBank/DDBJ databases">
        <title>Mycena genomes resolve the evolution of fungal bioluminescence.</title>
        <authorList>
            <person name="Tsai I.J."/>
        </authorList>
    </citation>
    <scope>NUCLEOTIDE SEQUENCE</scope>
    <source>
        <strain evidence="3">CCC161011</strain>
    </source>
</reference>
<keyword evidence="4" id="KW-1185">Reference proteome</keyword>
<evidence type="ECO:0000313" key="3">
    <source>
        <dbReference type="EMBL" id="KAF7344916.1"/>
    </source>
</evidence>
<keyword evidence="1" id="KW-0677">Repeat</keyword>
<dbReference type="PANTHER" id="PTHR10039">
    <property type="entry name" value="AMELOGENIN"/>
    <property type="match status" value="1"/>
</dbReference>
<sequence length="696" mass="77561">MSSHLVVQTFDVVLDNAPAIFELAGDALSLLPVPGLALVVKGLSGIVDAGARVNDGTRRAFMEEVMALSDTLKKMLRQTRAAVQDAVGDEGAGRALIEDIMRSEALRLRVQTLKSTIDALGDRIKDLKGGPGISGFLKGIIYSSRNEDTLSDMKDRLARAIEIFTLEGQLSIETVLGDAIENAKEIRQALEKAEDEKVLDAIPRAEAGYRCVDELKSGFLDGTREELFAELDSWSTGEFPKQVYFLSGGAGLGKSSIAHRLCTRLDEPTLGASFFFGRGNIESTLPFFSTLAYQLAISQPTLRPYIIHAAREHHKRATMVYHRSLDDTLDTWAGDVSRYLAETISKMSPYRDFIHGKPQMLERLIHRAGGVFIFARIAVKFLDTNRNHPNPQEQFELLLSPVGGAGLSPLDALYLQVLMSAFPREELCRSPSRHNHLQSFLTVIALQLRSLKPDLIELLWPGLSKDDVVWMTDQLRSVLLMDRSGYVLPLHATFGEFLVDQNRCTDPLYRVNSSAGHAKLALGCITAFTFENMSAYLAAANGALLDQFIHYAKSNWDIHLGQAEVNDELKEHIEQLSSAQNALLHEGTGLDRRWCLCEYKAIAQDAVQISLEYAKSAAYSIRWWQIALESPNLRMHTEATLPNIEAEEIVQNTLRIFDIPQAEVVVTSSDIARYEAVHKELVERIRHENAQEAWFN</sequence>
<gene>
    <name evidence="3" type="ORF">MVEN_01654000</name>
</gene>
<proteinExistence type="predicted"/>
<dbReference type="AlphaFoldDB" id="A0A8H6XR25"/>
<evidence type="ECO:0000256" key="1">
    <source>
        <dbReference type="ARBA" id="ARBA00022737"/>
    </source>
</evidence>
<dbReference type="Proteomes" id="UP000620124">
    <property type="component" value="Unassembled WGS sequence"/>
</dbReference>
<name>A0A8H6XR25_9AGAR</name>